<dbReference type="Proteomes" id="UP000275408">
    <property type="component" value="Unassembled WGS sequence"/>
</dbReference>
<evidence type="ECO:0000313" key="3">
    <source>
        <dbReference type="Proteomes" id="UP000275408"/>
    </source>
</evidence>
<name>A0A3M6U4F0_POCDA</name>
<dbReference type="AlphaFoldDB" id="A0A3M6U4F0"/>
<feature type="region of interest" description="Disordered" evidence="1">
    <location>
        <begin position="27"/>
        <end position="86"/>
    </location>
</feature>
<reference evidence="2 3" key="1">
    <citation type="journal article" date="2018" name="Sci. Rep.">
        <title>Comparative analysis of the Pocillopora damicornis genome highlights role of immune system in coral evolution.</title>
        <authorList>
            <person name="Cunning R."/>
            <person name="Bay R.A."/>
            <person name="Gillette P."/>
            <person name="Baker A.C."/>
            <person name="Traylor-Knowles N."/>
        </authorList>
    </citation>
    <scope>NUCLEOTIDE SEQUENCE [LARGE SCALE GENOMIC DNA]</scope>
    <source>
        <strain evidence="2">RSMAS</strain>
        <tissue evidence="2">Whole animal</tissue>
    </source>
</reference>
<feature type="compositionally biased region" description="Basic and acidic residues" evidence="1">
    <location>
        <begin position="27"/>
        <end position="44"/>
    </location>
</feature>
<sequence length="132" mass="14603">MAAKLPSCISTGLSQRRCYSMEKAENAYELPKGKAPEIKNDPDSKASGLTFKYDEGRIYSTSAPPMPSDEENRPDDMDFDTDGEQSTVELTGSLTDLSQADFRKLQVGKHTLQLPTLHSSSKKCRVNNDVNK</sequence>
<keyword evidence="3" id="KW-1185">Reference proteome</keyword>
<dbReference type="EMBL" id="RCHS01002251">
    <property type="protein sequence ID" value="RMX48553.1"/>
    <property type="molecule type" value="Genomic_DNA"/>
</dbReference>
<gene>
    <name evidence="2" type="ORF">pdam_00019406</name>
</gene>
<comment type="caution">
    <text evidence="2">The sequence shown here is derived from an EMBL/GenBank/DDBJ whole genome shotgun (WGS) entry which is preliminary data.</text>
</comment>
<evidence type="ECO:0000256" key="1">
    <source>
        <dbReference type="SAM" id="MobiDB-lite"/>
    </source>
</evidence>
<protein>
    <submittedName>
        <fullName evidence="2">Uncharacterized protein</fullName>
    </submittedName>
</protein>
<accession>A0A3M6U4F0</accession>
<evidence type="ECO:0000313" key="2">
    <source>
        <dbReference type="EMBL" id="RMX48553.1"/>
    </source>
</evidence>
<proteinExistence type="predicted"/>
<organism evidence="2 3">
    <name type="scientific">Pocillopora damicornis</name>
    <name type="common">Cauliflower coral</name>
    <name type="synonym">Millepora damicornis</name>
    <dbReference type="NCBI Taxonomy" id="46731"/>
    <lineage>
        <taxon>Eukaryota</taxon>
        <taxon>Metazoa</taxon>
        <taxon>Cnidaria</taxon>
        <taxon>Anthozoa</taxon>
        <taxon>Hexacorallia</taxon>
        <taxon>Scleractinia</taxon>
        <taxon>Astrocoeniina</taxon>
        <taxon>Pocilloporidae</taxon>
        <taxon>Pocillopora</taxon>
    </lineage>
</organism>